<reference evidence="6" key="2">
    <citation type="submission" date="2023-06" db="EMBL/GenBank/DDBJ databases">
        <authorList>
            <person name="Kobayashi Y."/>
            <person name="Kayamori A."/>
            <person name="Aoki K."/>
            <person name="Shiwa Y."/>
            <person name="Fujita N."/>
            <person name="Sugita T."/>
            <person name="Iwasaki W."/>
            <person name="Tanaka N."/>
            <person name="Takashima M."/>
        </authorList>
    </citation>
    <scope>NUCLEOTIDE SEQUENCE</scope>
    <source>
        <strain evidence="6">HIS016</strain>
    </source>
</reference>
<organism evidence="6 7">
    <name type="scientific">Cutaneotrichosporon spelunceum</name>
    <dbReference type="NCBI Taxonomy" id="1672016"/>
    <lineage>
        <taxon>Eukaryota</taxon>
        <taxon>Fungi</taxon>
        <taxon>Dikarya</taxon>
        <taxon>Basidiomycota</taxon>
        <taxon>Agaricomycotina</taxon>
        <taxon>Tremellomycetes</taxon>
        <taxon>Trichosporonales</taxon>
        <taxon>Trichosporonaceae</taxon>
        <taxon>Cutaneotrichosporon</taxon>
    </lineage>
</organism>
<sequence>MAEHSLEPFLILARGTKGAGAAKAILDATAASGVYTFGELLEVASIKELESDPTHGKSYRLLQLFAYGTLADFTASPDAFPPLTPAHVTKLKHLTLLSLALQARALPYDQLTPALGAGSTPELEALIIDTIYAGLLTGKIHHHEQVLHVDSVTGRDLRPSGLATVKAGLETWCRNAQSLLAALDEQIVAARKRAEDDQERDQLFQDSLDNAYSNVRREAVKRGKAMGRFQDERADADAIDVDDDDEMVMDESPRPNARSGGPRSVESLDERAKKRAKD</sequence>
<feature type="region of interest" description="Disordered" evidence="4">
    <location>
        <begin position="227"/>
        <end position="278"/>
    </location>
</feature>
<evidence type="ECO:0000313" key="7">
    <source>
        <dbReference type="Proteomes" id="UP001222932"/>
    </source>
</evidence>
<name>A0AAD3YFD2_9TREE</name>
<dbReference type="Pfam" id="PF22061">
    <property type="entry name" value="CSN7_HB_subdom"/>
    <property type="match status" value="1"/>
</dbReference>
<evidence type="ECO:0000256" key="3">
    <source>
        <dbReference type="SAM" id="Coils"/>
    </source>
</evidence>
<keyword evidence="2" id="KW-0736">Signalosome</keyword>
<dbReference type="Proteomes" id="UP001222932">
    <property type="component" value="Unassembled WGS sequence"/>
</dbReference>
<dbReference type="AlphaFoldDB" id="A0AAD3YFD2"/>
<feature type="coiled-coil region" evidence="3">
    <location>
        <begin position="173"/>
        <end position="200"/>
    </location>
</feature>
<gene>
    <name evidence="6" type="ORF">CspeluHIS016_0901960</name>
</gene>
<evidence type="ECO:0000256" key="2">
    <source>
        <dbReference type="ARBA" id="ARBA00022790"/>
    </source>
</evidence>
<dbReference type="PANTHER" id="PTHR15350">
    <property type="entry name" value="COP9 SIGNALOSOME COMPLEX SUBUNIT 7/DENDRITIC CELL PROTEIN GA17"/>
    <property type="match status" value="1"/>
</dbReference>
<evidence type="ECO:0000256" key="4">
    <source>
        <dbReference type="SAM" id="MobiDB-lite"/>
    </source>
</evidence>
<evidence type="ECO:0000259" key="5">
    <source>
        <dbReference type="PROSITE" id="PS50250"/>
    </source>
</evidence>
<evidence type="ECO:0000256" key="1">
    <source>
        <dbReference type="ARBA" id="ARBA00008482"/>
    </source>
</evidence>
<feature type="domain" description="PCI" evidence="5">
    <location>
        <begin position="1"/>
        <end position="154"/>
    </location>
</feature>
<evidence type="ECO:0000313" key="6">
    <source>
        <dbReference type="EMBL" id="GMK59979.1"/>
    </source>
</evidence>
<comment type="caution">
    <text evidence="6">The sequence shown here is derived from an EMBL/GenBank/DDBJ whole genome shotgun (WGS) entry which is preliminary data.</text>
</comment>
<dbReference type="Pfam" id="PF01399">
    <property type="entry name" value="PCI"/>
    <property type="match status" value="1"/>
</dbReference>
<dbReference type="PROSITE" id="PS50250">
    <property type="entry name" value="PCI"/>
    <property type="match status" value="1"/>
</dbReference>
<dbReference type="InterPro" id="IPR045237">
    <property type="entry name" value="COPS7/eIF3m"/>
</dbReference>
<reference evidence="6" key="1">
    <citation type="journal article" date="2023" name="BMC Genomics">
        <title>Chromosome-level genome assemblies of Cutaneotrichosporon spp. (Trichosporonales, Basidiomycota) reveal imbalanced evolution between nucleotide sequences and chromosome synteny.</title>
        <authorList>
            <person name="Kobayashi Y."/>
            <person name="Kayamori A."/>
            <person name="Aoki K."/>
            <person name="Shiwa Y."/>
            <person name="Matsutani M."/>
            <person name="Fujita N."/>
            <person name="Sugita T."/>
            <person name="Iwasaki W."/>
            <person name="Tanaka N."/>
            <person name="Takashima M."/>
        </authorList>
    </citation>
    <scope>NUCLEOTIDE SEQUENCE</scope>
    <source>
        <strain evidence="6">HIS016</strain>
    </source>
</reference>
<keyword evidence="3" id="KW-0175">Coiled coil</keyword>
<dbReference type="PANTHER" id="PTHR15350:SF5">
    <property type="entry name" value="COP9 SIGNALOSOME COMPLEX SUBUNIT 7"/>
    <property type="match status" value="1"/>
</dbReference>
<dbReference type="EMBL" id="BTCM01000009">
    <property type="protein sequence ID" value="GMK59979.1"/>
    <property type="molecule type" value="Genomic_DNA"/>
</dbReference>
<dbReference type="SMART" id="SM00088">
    <property type="entry name" value="PINT"/>
    <property type="match status" value="1"/>
</dbReference>
<proteinExistence type="inferred from homology"/>
<feature type="compositionally biased region" description="Basic and acidic residues" evidence="4">
    <location>
        <begin position="266"/>
        <end position="278"/>
    </location>
</feature>
<protein>
    <recommendedName>
        <fullName evidence="5">PCI domain-containing protein</fullName>
    </recommendedName>
</protein>
<comment type="similarity">
    <text evidence="1">Belongs to the CSN7/EIF3M family. CSN7 subfamily.</text>
</comment>
<dbReference type="InterPro" id="IPR000717">
    <property type="entry name" value="PCI_dom"/>
</dbReference>
<accession>A0AAD3YFD2</accession>
<dbReference type="GO" id="GO:0008180">
    <property type="term" value="C:COP9 signalosome"/>
    <property type="evidence" value="ECO:0007669"/>
    <property type="project" value="UniProtKB-KW"/>
</dbReference>
<feature type="compositionally biased region" description="Acidic residues" evidence="4">
    <location>
        <begin position="237"/>
        <end position="249"/>
    </location>
</feature>
<keyword evidence="7" id="KW-1185">Reference proteome</keyword>